<dbReference type="EMBL" id="CADCTZ010000355">
    <property type="protein sequence ID" value="CAA9335757.1"/>
    <property type="molecule type" value="Genomic_DNA"/>
</dbReference>
<keyword evidence="1" id="KW-0489">Methyltransferase</keyword>
<organism evidence="1">
    <name type="scientific">uncultured Microcoleus sp</name>
    <dbReference type="NCBI Taxonomy" id="259945"/>
    <lineage>
        <taxon>Bacteria</taxon>
        <taxon>Bacillati</taxon>
        <taxon>Cyanobacteriota</taxon>
        <taxon>Cyanophyceae</taxon>
        <taxon>Oscillatoriophycideae</taxon>
        <taxon>Oscillatoriales</taxon>
        <taxon>Microcoleaceae</taxon>
        <taxon>Microcoleus</taxon>
        <taxon>environmental samples</taxon>
    </lineage>
</organism>
<accession>A0A6J4LM16</accession>
<dbReference type="GO" id="GO:0032259">
    <property type="term" value="P:methylation"/>
    <property type="evidence" value="ECO:0007669"/>
    <property type="project" value="UniProtKB-KW"/>
</dbReference>
<dbReference type="AlphaFoldDB" id="A0A6J4LM16"/>
<name>A0A6J4LM16_9CYAN</name>
<dbReference type="GO" id="GO:0008168">
    <property type="term" value="F:methyltransferase activity"/>
    <property type="evidence" value="ECO:0007669"/>
    <property type="project" value="UniProtKB-KW"/>
</dbReference>
<evidence type="ECO:0000313" key="1">
    <source>
        <dbReference type="EMBL" id="CAA9335757.1"/>
    </source>
</evidence>
<keyword evidence="1" id="KW-0808">Transferase</keyword>
<protein>
    <submittedName>
        <fullName evidence="1">Methyltransferase type 12</fullName>
    </submittedName>
</protein>
<reference evidence="1" key="1">
    <citation type="submission" date="2020-02" db="EMBL/GenBank/DDBJ databases">
        <authorList>
            <person name="Meier V. D."/>
        </authorList>
    </citation>
    <scope>NUCLEOTIDE SEQUENCE</scope>
    <source>
        <strain evidence="1">AVDCRST_MAG84</strain>
    </source>
</reference>
<sequence length="37" mass="4443">MLDVETQLRWFREIGFTDADCYWKWRELALLVGVKPG</sequence>
<gene>
    <name evidence="1" type="ORF">AVDCRST_MAG84-2114</name>
</gene>
<proteinExistence type="predicted"/>